<organism evidence="7 8">
    <name type="scientific">Pseudomonas xantholysinigenes</name>
    <dbReference type="NCBI Taxonomy" id="2745490"/>
    <lineage>
        <taxon>Bacteria</taxon>
        <taxon>Pseudomonadati</taxon>
        <taxon>Pseudomonadota</taxon>
        <taxon>Gammaproteobacteria</taxon>
        <taxon>Pseudomonadales</taxon>
        <taxon>Pseudomonadaceae</taxon>
        <taxon>Pseudomonas</taxon>
    </lineage>
</organism>
<dbReference type="PANTHER" id="PTHR32071">
    <property type="entry name" value="TRANSCRIPTIONAL REGULATORY PROTEIN"/>
    <property type="match status" value="1"/>
</dbReference>
<reference evidence="7 8" key="1">
    <citation type="journal article" date="2020" name="Microorganisms">
        <title>Reliable Identification of Environmental Pseudomonas Isolates Using the rpoD Gene.</title>
        <authorList>
            <consortium name="The Broad Institute Genome Sequencing Platform"/>
            <person name="Girard L."/>
            <person name="Lood C."/>
            <person name="Rokni-Zadeh H."/>
            <person name="van Noort V."/>
            <person name="Lavigne R."/>
            <person name="De Mot R."/>
        </authorList>
    </citation>
    <scope>NUCLEOTIDE SEQUENCE [LARGE SCALE GENOMIC DNA]</scope>
    <source>
        <strain evidence="7 8">RW9S1A</strain>
    </source>
</reference>
<dbReference type="InterPro" id="IPR003593">
    <property type="entry name" value="AAA+_ATPase"/>
</dbReference>
<dbReference type="SMART" id="SM00382">
    <property type="entry name" value="AAA"/>
    <property type="match status" value="1"/>
</dbReference>
<dbReference type="Pfam" id="PF00158">
    <property type="entry name" value="Sigma54_activat"/>
    <property type="match status" value="1"/>
</dbReference>
<keyword evidence="4" id="KW-0238">DNA-binding</keyword>
<dbReference type="SUPFAM" id="SSF46689">
    <property type="entry name" value="Homeodomain-like"/>
    <property type="match status" value="1"/>
</dbReference>
<protein>
    <submittedName>
        <fullName evidence="7">Sigma-54 dependent transcriptional regulator</fullName>
    </submittedName>
</protein>
<evidence type="ECO:0000256" key="4">
    <source>
        <dbReference type="ARBA" id="ARBA00023125"/>
    </source>
</evidence>
<dbReference type="InterPro" id="IPR009057">
    <property type="entry name" value="Homeodomain-like_sf"/>
</dbReference>
<keyword evidence="8" id="KW-1185">Reference proteome</keyword>
<keyword evidence="1" id="KW-0547">Nucleotide-binding</keyword>
<keyword evidence="5" id="KW-0804">Transcription</keyword>
<dbReference type="InterPro" id="IPR025662">
    <property type="entry name" value="Sigma_54_int_dom_ATP-bd_1"/>
</dbReference>
<dbReference type="FunFam" id="3.40.50.300:FF:000006">
    <property type="entry name" value="DNA-binding transcriptional regulator NtrC"/>
    <property type="match status" value="1"/>
</dbReference>
<dbReference type="InterPro" id="IPR002078">
    <property type="entry name" value="Sigma_54_int"/>
</dbReference>
<evidence type="ECO:0000313" key="7">
    <source>
        <dbReference type="EMBL" id="QXI36446.1"/>
    </source>
</evidence>
<dbReference type="EMBL" id="CP077095">
    <property type="protein sequence ID" value="QXI36446.1"/>
    <property type="molecule type" value="Genomic_DNA"/>
</dbReference>
<dbReference type="RefSeq" id="WP_186654963.1">
    <property type="nucleotide sequence ID" value="NZ_CP077095.1"/>
</dbReference>
<dbReference type="GO" id="GO:0006355">
    <property type="term" value="P:regulation of DNA-templated transcription"/>
    <property type="evidence" value="ECO:0007669"/>
    <property type="project" value="InterPro"/>
</dbReference>
<dbReference type="InterPro" id="IPR058031">
    <property type="entry name" value="AAA_lid_NorR"/>
</dbReference>
<evidence type="ECO:0000256" key="5">
    <source>
        <dbReference type="ARBA" id="ARBA00023163"/>
    </source>
</evidence>
<dbReference type="PANTHER" id="PTHR32071:SF21">
    <property type="entry name" value="TRANSCRIPTIONAL REGULATORY PROTEIN FLGR"/>
    <property type="match status" value="1"/>
</dbReference>
<evidence type="ECO:0000259" key="6">
    <source>
        <dbReference type="PROSITE" id="PS50045"/>
    </source>
</evidence>
<dbReference type="PROSITE" id="PS50045">
    <property type="entry name" value="SIGMA54_INTERACT_4"/>
    <property type="match status" value="1"/>
</dbReference>
<gene>
    <name evidence="7" type="ORF">HU772_013890</name>
</gene>
<dbReference type="Proteomes" id="UP000633418">
    <property type="component" value="Chromosome"/>
</dbReference>
<dbReference type="CDD" id="cd00009">
    <property type="entry name" value="AAA"/>
    <property type="match status" value="1"/>
</dbReference>
<dbReference type="SUPFAM" id="SSF52540">
    <property type="entry name" value="P-loop containing nucleoside triphosphate hydrolases"/>
    <property type="match status" value="1"/>
</dbReference>
<dbReference type="InterPro" id="IPR027417">
    <property type="entry name" value="P-loop_NTPase"/>
</dbReference>
<dbReference type="Gene3D" id="1.10.8.60">
    <property type="match status" value="1"/>
</dbReference>
<feature type="domain" description="Sigma-54 factor interaction" evidence="6">
    <location>
        <begin position="21"/>
        <end position="250"/>
    </location>
</feature>
<proteinExistence type="predicted"/>
<keyword evidence="2" id="KW-0067">ATP-binding</keyword>
<name>A0A9E6PTX1_9PSED</name>
<reference evidence="7 8" key="2">
    <citation type="journal article" date="2021" name="Microorganisms">
        <title>The Ever-Expanding Pseudomonas Genus: Description of 43 New Species and Partition of the Pseudomonas putida Group.</title>
        <authorList>
            <person name="Girard L."/>
            <person name="Lood C."/>
            <person name="Hofte M."/>
            <person name="Vandamme P."/>
            <person name="Rokni-Zadeh H."/>
            <person name="van Noort V."/>
            <person name="Lavigne R."/>
            <person name="De Mot R."/>
        </authorList>
    </citation>
    <scope>NUCLEOTIDE SEQUENCE [LARGE SCALE GENOMIC DNA]</scope>
    <source>
        <strain evidence="7 8">RW9S1A</strain>
    </source>
</reference>
<evidence type="ECO:0000256" key="3">
    <source>
        <dbReference type="ARBA" id="ARBA00023015"/>
    </source>
</evidence>
<evidence type="ECO:0000256" key="1">
    <source>
        <dbReference type="ARBA" id="ARBA00022741"/>
    </source>
</evidence>
<dbReference type="Gene3D" id="3.40.50.300">
    <property type="entry name" value="P-loop containing nucleotide triphosphate hydrolases"/>
    <property type="match status" value="1"/>
</dbReference>
<dbReference type="KEGG" id="pxn:HU772_013890"/>
<evidence type="ECO:0000313" key="8">
    <source>
        <dbReference type="Proteomes" id="UP000633418"/>
    </source>
</evidence>
<keyword evidence="3" id="KW-0805">Transcription regulation</keyword>
<accession>A0A9E6PTX1</accession>
<evidence type="ECO:0000256" key="2">
    <source>
        <dbReference type="ARBA" id="ARBA00022840"/>
    </source>
</evidence>
<dbReference type="GO" id="GO:0005524">
    <property type="term" value="F:ATP binding"/>
    <property type="evidence" value="ECO:0007669"/>
    <property type="project" value="UniProtKB-KW"/>
</dbReference>
<dbReference type="Gene3D" id="1.10.10.60">
    <property type="entry name" value="Homeodomain-like"/>
    <property type="match status" value="1"/>
</dbReference>
<dbReference type="PROSITE" id="PS00675">
    <property type="entry name" value="SIGMA54_INTERACT_1"/>
    <property type="match status" value="1"/>
</dbReference>
<dbReference type="AlphaFoldDB" id="A0A9E6PTX1"/>
<dbReference type="PROSITE" id="PS00676">
    <property type="entry name" value="SIGMA54_INTERACT_2"/>
    <property type="match status" value="1"/>
</dbReference>
<dbReference type="GO" id="GO:0003677">
    <property type="term" value="F:DNA binding"/>
    <property type="evidence" value="ECO:0007669"/>
    <property type="project" value="UniProtKB-KW"/>
</dbReference>
<dbReference type="InterPro" id="IPR025943">
    <property type="entry name" value="Sigma_54_int_dom_ATP-bd_2"/>
</dbReference>
<dbReference type="Pfam" id="PF25601">
    <property type="entry name" value="AAA_lid_14"/>
    <property type="match status" value="1"/>
</dbReference>
<sequence>MQLLTLPPSPSLATSIRATAQVFEDPRSQALLAHLQQVAPSEASVLIIGETGTGKELVARHIHNLSGRRNGPFVAVNCGAFSESLVEAELFGHEKGAFTGALAAKAGWFEEANGGTLFLDEIGDLPLPIQVKLLRVLQEREVVRLGSRKSLPINVRVLAATNVQLEKAINAGHFREDLYYRLNVVSLRLHPLRDRPGDILPLARHFIRSYSERLGYGAVELSAGAQAKLVDYAWAGNIRELENVIHHSLLTCAAGVIHAQDLRLSNLRLERQHTPAGTGNTVEDLLQQAFSRLYEEQPGDLYEKVEQALLRSAYQFCHYNQVHTAQLLGLSRNVTRTRLIAIGELVVNKRRAEVPPALDSRVVRLSI</sequence>